<dbReference type="EMBL" id="JBBXJM010000007">
    <property type="protein sequence ID" value="KAL1404963.1"/>
    <property type="molecule type" value="Genomic_DNA"/>
</dbReference>
<reference evidence="2 3" key="1">
    <citation type="submission" date="2023-08" db="EMBL/GenBank/DDBJ databases">
        <title>Annotated Genome Sequence of Vanrija albida AlHP1.</title>
        <authorList>
            <person name="Herzog R."/>
        </authorList>
    </citation>
    <scope>NUCLEOTIDE SEQUENCE [LARGE SCALE GENOMIC DNA]</scope>
    <source>
        <strain evidence="2 3">AlHP1</strain>
    </source>
</reference>
<dbReference type="GeneID" id="95989618"/>
<evidence type="ECO:0000256" key="1">
    <source>
        <dbReference type="SAM" id="MobiDB-lite"/>
    </source>
</evidence>
<evidence type="ECO:0000313" key="2">
    <source>
        <dbReference type="EMBL" id="KAL1404963.1"/>
    </source>
</evidence>
<proteinExistence type="predicted"/>
<feature type="region of interest" description="Disordered" evidence="1">
    <location>
        <begin position="1"/>
        <end position="39"/>
    </location>
</feature>
<dbReference type="RefSeq" id="XP_069204907.1">
    <property type="nucleotide sequence ID" value="XM_069356970.1"/>
</dbReference>
<protein>
    <submittedName>
        <fullName evidence="2">Uncharacterized protein</fullName>
    </submittedName>
</protein>
<gene>
    <name evidence="2" type="ORF">Q8F55_008575</name>
</gene>
<organism evidence="2 3">
    <name type="scientific">Vanrija albida</name>
    <dbReference type="NCBI Taxonomy" id="181172"/>
    <lineage>
        <taxon>Eukaryota</taxon>
        <taxon>Fungi</taxon>
        <taxon>Dikarya</taxon>
        <taxon>Basidiomycota</taxon>
        <taxon>Agaricomycotina</taxon>
        <taxon>Tremellomycetes</taxon>
        <taxon>Trichosporonales</taxon>
        <taxon>Trichosporonaceae</taxon>
        <taxon>Vanrija</taxon>
    </lineage>
</organism>
<evidence type="ECO:0000313" key="3">
    <source>
        <dbReference type="Proteomes" id="UP001565368"/>
    </source>
</evidence>
<feature type="compositionally biased region" description="Polar residues" evidence="1">
    <location>
        <begin position="1"/>
        <end position="10"/>
    </location>
</feature>
<name>A0ABR3PR81_9TREE</name>
<sequence length="272" mass="30341">MWQANPTHPSRQPAPPTRPLFVPLQLPDPTRGPTREEHARDRQRFLERIPPAQLAPIVWLPRRSSELPSFGQVLAYARLAPGPGPSPPVAMLEPQQIYENTRARSPATYRRFAAGDGWDQPWYFVEDASSRQPPLRPVLRTMGPEGALRPPGASHLLERVTSVPSGLLVLLAESQGLADGQSTVVLPPYLYRLRVACEQCRAFGAEDCFVHDVLVERGRVARLRRARCLRCMAEGDECSLPDALCDNGQGEHQLRPGAYDVVEVRRTWHGGE</sequence>
<accession>A0ABR3PR81</accession>
<keyword evidence="3" id="KW-1185">Reference proteome</keyword>
<comment type="caution">
    <text evidence="2">The sequence shown here is derived from an EMBL/GenBank/DDBJ whole genome shotgun (WGS) entry which is preliminary data.</text>
</comment>
<dbReference type="Proteomes" id="UP001565368">
    <property type="component" value="Unassembled WGS sequence"/>
</dbReference>